<feature type="transmembrane region" description="Helical" evidence="6">
    <location>
        <begin position="362"/>
        <end position="384"/>
    </location>
</feature>
<dbReference type="PANTHER" id="PTHR23513">
    <property type="entry name" value="INTEGRAL MEMBRANE EFFLUX PROTEIN-RELATED"/>
    <property type="match status" value="1"/>
</dbReference>
<dbReference type="PROSITE" id="PS50850">
    <property type="entry name" value="MFS"/>
    <property type="match status" value="1"/>
</dbReference>
<feature type="transmembrane region" description="Helical" evidence="6">
    <location>
        <begin position="390"/>
        <end position="409"/>
    </location>
</feature>
<feature type="transmembrane region" description="Helical" evidence="6">
    <location>
        <begin position="81"/>
        <end position="102"/>
    </location>
</feature>
<dbReference type="InterPro" id="IPR020846">
    <property type="entry name" value="MFS_dom"/>
</dbReference>
<feature type="transmembrane region" description="Helical" evidence="6">
    <location>
        <begin position="176"/>
        <end position="196"/>
    </location>
</feature>
<dbReference type="InterPro" id="IPR011701">
    <property type="entry name" value="MFS"/>
</dbReference>
<accession>A0A087B3C5</accession>
<keyword evidence="4 6" id="KW-1133">Transmembrane helix</keyword>
<dbReference type="PANTHER" id="PTHR23513:SF6">
    <property type="entry name" value="MAJOR FACILITATOR SUPERFAMILY ASSOCIATED DOMAIN-CONTAINING PROTEIN"/>
    <property type="match status" value="1"/>
</dbReference>
<evidence type="ECO:0000313" key="9">
    <source>
        <dbReference type="Proteomes" id="UP000029067"/>
    </source>
</evidence>
<dbReference type="Pfam" id="PF07690">
    <property type="entry name" value="MFS_1"/>
    <property type="match status" value="1"/>
</dbReference>
<protein>
    <submittedName>
        <fullName evidence="8">Major facilitator superfamily protein</fullName>
    </submittedName>
</protein>
<feature type="transmembrane region" description="Helical" evidence="6">
    <location>
        <begin position="328"/>
        <end position="350"/>
    </location>
</feature>
<keyword evidence="5 6" id="KW-0472">Membrane</keyword>
<dbReference type="AlphaFoldDB" id="A0A087B3C5"/>
<evidence type="ECO:0000256" key="6">
    <source>
        <dbReference type="SAM" id="Phobius"/>
    </source>
</evidence>
<dbReference type="SUPFAM" id="SSF103473">
    <property type="entry name" value="MFS general substrate transporter"/>
    <property type="match status" value="1"/>
</dbReference>
<evidence type="ECO:0000256" key="3">
    <source>
        <dbReference type="ARBA" id="ARBA00022692"/>
    </source>
</evidence>
<dbReference type="GO" id="GO:0022857">
    <property type="term" value="F:transmembrane transporter activity"/>
    <property type="evidence" value="ECO:0007669"/>
    <property type="project" value="InterPro"/>
</dbReference>
<evidence type="ECO:0000256" key="2">
    <source>
        <dbReference type="ARBA" id="ARBA00022475"/>
    </source>
</evidence>
<feature type="transmembrane region" description="Helical" evidence="6">
    <location>
        <begin position="302"/>
        <end position="322"/>
    </location>
</feature>
<reference evidence="8 9" key="1">
    <citation type="submission" date="2014-03" db="EMBL/GenBank/DDBJ databases">
        <title>Genomics of Bifidobacteria.</title>
        <authorList>
            <person name="Ventura M."/>
            <person name="Milani C."/>
            <person name="Lugli G.A."/>
        </authorList>
    </citation>
    <scope>NUCLEOTIDE SEQUENCE [LARGE SCALE GENOMIC DNA]</scope>
    <source>
        <strain evidence="8 9">LMG 10738</strain>
    </source>
</reference>
<keyword evidence="9" id="KW-1185">Reference proteome</keyword>
<proteinExistence type="predicted"/>
<dbReference type="OrthoDB" id="69054at2"/>
<name>A0A087B3C5_9BIFI</name>
<keyword evidence="2" id="KW-1003">Cell membrane</keyword>
<dbReference type="InterPro" id="IPR036259">
    <property type="entry name" value="MFS_trans_sf"/>
</dbReference>
<keyword evidence="3 6" id="KW-0812">Transmembrane</keyword>
<feature type="transmembrane region" description="Helical" evidence="6">
    <location>
        <begin position="50"/>
        <end position="74"/>
    </location>
</feature>
<evidence type="ECO:0000256" key="5">
    <source>
        <dbReference type="ARBA" id="ARBA00023136"/>
    </source>
</evidence>
<dbReference type="Gene3D" id="1.20.1250.20">
    <property type="entry name" value="MFS general substrate transporter like domains"/>
    <property type="match status" value="1"/>
</dbReference>
<organism evidence="8 9">
    <name type="scientific">Bifidobacterium cuniculi</name>
    <dbReference type="NCBI Taxonomy" id="1688"/>
    <lineage>
        <taxon>Bacteria</taxon>
        <taxon>Bacillati</taxon>
        <taxon>Actinomycetota</taxon>
        <taxon>Actinomycetes</taxon>
        <taxon>Bifidobacteriales</taxon>
        <taxon>Bifidobacteriaceae</taxon>
        <taxon>Bifidobacterium</taxon>
    </lineage>
</organism>
<dbReference type="EMBL" id="JGYV01000001">
    <property type="protein sequence ID" value="KFI65525.1"/>
    <property type="molecule type" value="Genomic_DNA"/>
</dbReference>
<comment type="caution">
    <text evidence="8">The sequence shown here is derived from an EMBL/GenBank/DDBJ whole genome shotgun (WGS) entry which is preliminary data.</text>
</comment>
<feature type="transmembrane region" description="Helical" evidence="6">
    <location>
        <begin position="277"/>
        <end position="295"/>
    </location>
</feature>
<dbReference type="GO" id="GO:0005886">
    <property type="term" value="C:plasma membrane"/>
    <property type="evidence" value="ECO:0007669"/>
    <property type="project" value="UniProtKB-SubCell"/>
</dbReference>
<evidence type="ECO:0000259" key="7">
    <source>
        <dbReference type="PROSITE" id="PS50850"/>
    </source>
</evidence>
<evidence type="ECO:0000313" key="8">
    <source>
        <dbReference type="EMBL" id="KFI65525.1"/>
    </source>
</evidence>
<dbReference type="Proteomes" id="UP000029067">
    <property type="component" value="Unassembled WGS sequence"/>
</dbReference>
<comment type="subcellular location">
    <subcellularLocation>
        <location evidence="1">Cell membrane</location>
        <topology evidence="1">Multi-pass membrane protein</topology>
    </subcellularLocation>
</comment>
<evidence type="ECO:0000256" key="1">
    <source>
        <dbReference type="ARBA" id="ARBA00004651"/>
    </source>
</evidence>
<feature type="transmembrane region" description="Helical" evidence="6">
    <location>
        <begin position="17"/>
        <end position="38"/>
    </location>
</feature>
<gene>
    <name evidence="8" type="ORF">BCUN_0018</name>
</gene>
<feature type="transmembrane region" description="Helical" evidence="6">
    <location>
        <begin position="226"/>
        <end position="249"/>
    </location>
</feature>
<sequence length="419" mass="44656">MTLTQLTQPTRHWRRPVALLLTGQALSLIGSSIVQYAIVWHLVMRTDSGIAMTVIMLCAALPQAVVSLFGGVWADRWSRKLLIMLPDGIIAVVTVALSLFIAHGADALVLFFVVLAIRSAGAGVQTPAVQSFIPDITPEDRLLRVNSINGTIQSVNMIAAPALAAVLVNLVPLWAILYVDVTTASIGIVFVALIRAAKMAPTSARSVVGEMRAGLRYAWRFPRIRAVLVSYTAVCFINIAPMNLTMLLMNRGFQGQSLDLGFTVLHTASDKLAANEMAWSLGMVLGGALLATVGARVFHDNMALLAASFLAMGACTVALGLAPTLLAYLIVDFLIGVGTALGSSPTYTLLQQETASDMQGRVFGLLTTFSGFGTPLGMLVFGPLAEVMDVQTIFVVGGVLTIPLGVWLWRLNRRVPASP</sequence>
<feature type="domain" description="Major facilitator superfamily (MFS) profile" evidence="7">
    <location>
        <begin position="227"/>
        <end position="419"/>
    </location>
</feature>
<dbReference type="RefSeq" id="WP_033515265.1">
    <property type="nucleotide sequence ID" value="NZ_JGYV01000001.1"/>
</dbReference>
<evidence type="ECO:0000256" key="4">
    <source>
        <dbReference type="ARBA" id="ARBA00022989"/>
    </source>
</evidence>
<dbReference type="eggNOG" id="COG2814">
    <property type="taxonomic scope" value="Bacteria"/>
</dbReference>
<dbReference type="CDD" id="cd06173">
    <property type="entry name" value="MFS_MefA_like"/>
    <property type="match status" value="1"/>
</dbReference>